<dbReference type="OrthoDB" id="3540210at2759"/>
<feature type="transmembrane region" description="Helical" evidence="1">
    <location>
        <begin position="569"/>
        <end position="588"/>
    </location>
</feature>
<dbReference type="Proteomes" id="UP000738349">
    <property type="component" value="Unassembled WGS sequence"/>
</dbReference>
<reference evidence="2" key="1">
    <citation type="journal article" date="2021" name="Nat. Commun.">
        <title>Genetic determinants of endophytism in the Arabidopsis root mycobiome.</title>
        <authorList>
            <person name="Mesny F."/>
            <person name="Miyauchi S."/>
            <person name="Thiergart T."/>
            <person name="Pickel B."/>
            <person name="Atanasova L."/>
            <person name="Karlsson M."/>
            <person name="Huettel B."/>
            <person name="Barry K.W."/>
            <person name="Haridas S."/>
            <person name="Chen C."/>
            <person name="Bauer D."/>
            <person name="Andreopoulos W."/>
            <person name="Pangilinan J."/>
            <person name="LaButti K."/>
            <person name="Riley R."/>
            <person name="Lipzen A."/>
            <person name="Clum A."/>
            <person name="Drula E."/>
            <person name="Henrissat B."/>
            <person name="Kohler A."/>
            <person name="Grigoriev I.V."/>
            <person name="Martin F.M."/>
            <person name="Hacquard S."/>
        </authorList>
    </citation>
    <scope>NUCLEOTIDE SEQUENCE</scope>
    <source>
        <strain evidence="2">MPI-CAGE-AT-0147</strain>
    </source>
</reference>
<evidence type="ECO:0000313" key="2">
    <source>
        <dbReference type="EMBL" id="KAH7166392.1"/>
    </source>
</evidence>
<accession>A0A9P9FNV6</accession>
<gene>
    <name evidence="2" type="ORF">EDB81DRAFT_918792</name>
</gene>
<dbReference type="AlphaFoldDB" id="A0A9P9FNV6"/>
<keyword evidence="1" id="KW-0472">Membrane</keyword>
<evidence type="ECO:0000256" key="1">
    <source>
        <dbReference type="SAM" id="Phobius"/>
    </source>
</evidence>
<evidence type="ECO:0000313" key="3">
    <source>
        <dbReference type="Proteomes" id="UP000738349"/>
    </source>
</evidence>
<name>A0A9P9FNV6_9HYPO</name>
<dbReference type="EMBL" id="JAGMUV010000003">
    <property type="protein sequence ID" value="KAH7166392.1"/>
    <property type="molecule type" value="Genomic_DNA"/>
</dbReference>
<feature type="transmembrane region" description="Helical" evidence="1">
    <location>
        <begin position="41"/>
        <end position="66"/>
    </location>
</feature>
<organism evidence="2 3">
    <name type="scientific">Dactylonectria macrodidyma</name>
    <dbReference type="NCBI Taxonomy" id="307937"/>
    <lineage>
        <taxon>Eukaryota</taxon>
        <taxon>Fungi</taxon>
        <taxon>Dikarya</taxon>
        <taxon>Ascomycota</taxon>
        <taxon>Pezizomycotina</taxon>
        <taxon>Sordariomycetes</taxon>
        <taxon>Hypocreomycetidae</taxon>
        <taxon>Hypocreales</taxon>
        <taxon>Nectriaceae</taxon>
        <taxon>Dactylonectria</taxon>
    </lineage>
</organism>
<protein>
    <submittedName>
        <fullName evidence="2">Uncharacterized protein</fullName>
    </submittedName>
</protein>
<keyword evidence="1" id="KW-1133">Transmembrane helix</keyword>
<sequence length="702" mass="78113">MATNTNFYVKPEYVFKGGWTNWDGDAASGGQITMGKNLADLMAIFIGIFVVFVEGGLWTVLTIVLFDFNRRRRRRRREKIQLGGPASIPGDIDGLYHQQQTILRNSDGAISIASAYLQLWKAWGFRDSVVRRRTLPLILLAFLSFAFFLVAVPFIAAYNLLENMGDDVLIKSPNCGFWTASIIDNEMTDYNALKNRSWESVTYVDSCYEGSAESALCDQFLPRRRLPVAKWKDVKCPFDDSICLLKNKYPAFELKTEALDSHKDFGINAPKADRVTFQRITTCAPLAVEEFSKFNDGYVRDEKLLSVYYGRTTFSSMTYNVSSFATAAKPTYNLEAFFSLIGNGEPYSATFEPIAELQRDDADVSVVMLNNNGIFIKGNDGPCRDPFFSAAKTPAKLIEDYYYPDYPVTAIGCTDQYVFGNPVTGEFTKPGSWLDATSNITFIKTLSKRQAAAYITLSWSHGMPGAIGTEVTILGSTALRAVKYPGLVMEFQNSLANDQWKKEAEYWFRIGLVKMQLLPVLVATGPPDPTMPGLNNTLPAISAGRDDMVDLICSSQKVHNTEFKNFHRVGFIMLVVIGALIIIFPVLLTKFFISRVRSDDSSVAWKAYGQLQLQRMAAEGAGVQGWKDYEDDVPLLDPPNRPAGDIGLSMADGASIPHTVWVGPEPEVESDDGESFFEGGIPRKRRVVAESFTCSTQGLYSK</sequence>
<feature type="transmembrane region" description="Helical" evidence="1">
    <location>
        <begin position="135"/>
        <end position="161"/>
    </location>
</feature>
<keyword evidence="3" id="KW-1185">Reference proteome</keyword>
<comment type="caution">
    <text evidence="2">The sequence shown here is derived from an EMBL/GenBank/DDBJ whole genome shotgun (WGS) entry which is preliminary data.</text>
</comment>
<keyword evidence="1" id="KW-0812">Transmembrane</keyword>
<proteinExistence type="predicted"/>